<dbReference type="SUPFAM" id="SSF50475">
    <property type="entry name" value="FMN-binding split barrel"/>
    <property type="match status" value="1"/>
</dbReference>
<dbReference type="Pfam" id="PF04075">
    <property type="entry name" value="F420H2_quin_red"/>
    <property type="match status" value="1"/>
</dbReference>
<keyword evidence="2" id="KW-1185">Reference proteome</keyword>
<proteinExistence type="predicted"/>
<gene>
    <name evidence="1" type="ORF">KDA_61260</name>
</gene>
<dbReference type="AlphaFoldDB" id="A0A402BHC4"/>
<evidence type="ECO:0008006" key="3">
    <source>
        <dbReference type="Google" id="ProtNLM"/>
    </source>
</evidence>
<dbReference type="Proteomes" id="UP000287171">
    <property type="component" value="Unassembled WGS sequence"/>
</dbReference>
<dbReference type="EMBL" id="BIFT01000002">
    <property type="protein sequence ID" value="GCE30642.1"/>
    <property type="molecule type" value="Genomic_DNA"/>
</dbReference>
<dbReference type="RefSeq" id="WP_126630705.1">
    <property type="nucleotide sequence ID" value="NZ_BIFT01000002.1"/>
</dbReference>
<protein>
    <recommendedName>
        <fullName evidence="3">Nitroreductase</fullName>
    </recommendedName>
</protein>
<reference evidence="2" key="1">
    <citation type="submission" date="2018-12" db="EMBL/GenBank/DDBJ databases">
        <title>Tengunoibacter tsumagoiensis gen. nov., sp. nov., Dictyobacter kobayashii sp. nov., D. alpinus sp. nov., and D. joshuensis sp. nov. and description of Dictyobacteraceae fam. nov. within the order Ktedonobacterales isolated from Tengu-no-mugimeshi.</title>
        <authorList>
            <person name="Wang C.M."/>
            <person name="Zheng Y."/>
            <person name="Sakai Y."/>
            <person name="Toyoda A."/>
            <person name="Minakuchi Y."/>
            <person name="Abe K."/>
            <person name="Yokota A."/>
            <person name="Yabe S."/>
        </authorList>
    </citation>
    <scope>NUCLEOTIDE SEQUENCE [LARGE SCALE GENOMIC DNA]</scope>
    <source>
        <strain evidence="2">Uno16</strain>
    </source>
</reference>
<dbReference type="InterPro" id="IPR004378">
    <property type="entry name" value="F420H2_quin_Rdtase"/>
</dbReference>
<comment type="caution">
    <text evidence="1">The sequence shown here is derived from an EMBL/GenBank/DDBJ whole genome shotgun (WGS) entry which is preliminary data.</text>
</comment>
<sequence>MSTDAISSTPPRNPPKFLNNVMKFVLASPLHSIFSKSLLLLTFTGRKSGKSFTIPLGYRQDGNTIFLFTDHKWWKNLVGNAPVTLHLKGKQVSGTAEVIEDKEVTEKELQTFLLVNPNAARAYSVTMDAAGQPDPNQLRDAARRFMHIRIHLA</sequence>
<evidence type="ECO:0000313" key="2">
    <source>
        <dbReference type="Proteomes" id="UP000287171"/>
    </source>
</evidence>
<dbReference type="Gene3D" id="2.30.110.10">
    <property type="entry name" value="Electron Transport, Fmn-binding Protein, Chain A"/>
    <property type="match status" value="1"/>
</dbReference>
<name>A0A402BHC4_9CHLR</name>
<dbReference type="GO" id="GO:0016491">
    <property type="term" value="F:oxidoreductase activity"/>
    <property type="evidence" value="ECO:0007669"/>
    <property type="project" value="InterPro"/>
</dbReference>
<evidence type="ECO:0000313" key="1">
    <source>
        <dbReference type="EMBL" id="GCE30642.1"/>
    </source>
</evidence>
<dbReference type="OrthoDB" id="3292498at2"/>
<organism evidence="1 2">
    <name type="scientific">Dictyobacter alpinus</name>
    <dbReference type="NCBI Taxonomy" id="2014873"/>
    <lineage>
        <taxon>Bacteria</taxon>
        <taxon>Bacillati</taxon>
        <taxon>Chloroflexota</taxon>
        <taxon>Ktedonobacteria</taxon>
        <taxon>Ktedonobacterales</taxon>
        <taxon>Dictyobacteraceae</taxon>
        <taxon>Dictyobacter</taxon>
    </lineage>
</organism>
<accession>A0A402BHC4</accession>
<dbReference type="InterPro" id="IPR012349">
    <property type="entry name" value="Split_barrel_FMN-bd"/>
</dbReference>